<evidence type="ECO:0000256" key="4">
    <source>
        <dbReference type="SAM" id="Phobius"/>
    </source>
</evidence>
<dbReference type="InterPro" id="IPR007742">
    <property type="entry name" value="NosD_dom"/>
</dbReference>
<dbReference type="InterPro" id="IPR011050">
    <property type="entry name" value="Pectin_lyase_fold/virulence"/>
</dbReference>
<organism evidence="7 8">
    <name type="scientific">Paenibacillus terricola</name>
    <dbReference type="NCBI Taxonomy" id="2763503"/>
    <lineage>
        <taxon>Bacteria</taxon>
        <taxon>Bacillati</taxon>
        <taxon>Bacillota</taxon>
        <taxon>Bacilli</taxon>
        <taxon>Bacillales</taxon>
        <taxon>Paenibacillaceae</taxon>
        <taxon>Paenibacillus</taxon>
    </lineage>
</organism>
<dbReference type="EMBL" id="JACXZA010000001">
    <property type="protein sequence ID" value="MBD3917182.1"/>
    <property type="molecule type" value="Genomic_DNA"/>
</dbReference>
<evidence type="ECO:0000256" key="5">
    <source>
        <dbReference type="SAM" id="SignalP"/>
    </source>
</evidence>
<comment type="caution">
    <text evidence="7">The sequence shown here is derived from an EMBL/GenBank/DDBJ whole genome shotgun (WGS) entry which is preliminary data.</text>
</comment>
<keyword evidence="3" id="KW-0833">Ubl conjugation pathway</keyword>
<feature type="chain" id="PRO_5046502097" evidence="5">
    <location>
        <begin position="29"/>
        <end position="442"/>
    </location>
</feature>
<dbReference type="RefSeq" id="WP_191201513.1">
    <property type="nucleotide sequence ID" value="NZ_JACXZA010000001.1"/>
</dbReference>
<dbReference type="InterPro" id="IPR022441">
    <property type="entry name" value="Para_beta_helix_rpt-2"/>
</dbReference>
<feature type="domain" description="Carbohydrate-binding/sugar hydrolysis" evidence="6">
    <location>
        <begin position="42"/>
        <end position="211"/>
    </location>
</feature>
<feature type="domain" description="Carbohydrate-binding/sugar hydrolysis" evidence="6">
    <location>
        <begin position="212"/>
        <end position="354"/>
    </location>
</feature>
<accession>A0ABR8MQL9</accession>
<evidence type="ECO:0000256" key="3">
    <source>
        <dbReference type="ARBA" id="ARBA00022786"/>
    </source>
</evidence>
<sequence length="442" mass="48460">MIKRKGGFAACLFLFVVFLGIAPCAACASPSKSAIQQLIDEAMPGDTVTIPSGEYSGAITIDKRLALVGEPGAVIVNDTAKPALTIIADGVTVSGITIEQRSMEESSAIELAASKATLSKLDIYTHSFGIRLRKSNRNEIADNSIQWLGESGQQVKMSAKRNGIDLYDSHDNVISGNRISSMNDGIYQESSHRNQVTGNRIDHSRYGIHCMYTEGTIIRGNAGSYNVTGAMVMGVTDAIVEDNSFTKQSENVNSQGLLLFDVHTSTIEGNRVEGNRVGFYIEQSSKNDIRNNRIVRNFVGIQFLESEGNELQANDFIANVINAEATDSPDNRLTANFWDNFSGIDANGDGRSDIAYAINPFFQQLTHQTPAFQLFFQSPGMQFLETMMQSDRSSWTMDTEPLMMPAGQQTMAAKHNSYTFWMSLCLLLIGTIIIYNTGVKRT</sequence>
<dbReference type="PANTHER" id="PTHR22990">
    <property type="entry name" value="F-BOX ONLY PROTEIN"/>
    <property type="match status" value="1"/>
</dbReference>
<dbReference type="SMART" id="SM00722">
    <property type="entry name" value="CASH"/>
    <property type="match status" value="2"/>
</dbReference>
<name>A0ABR8MQL9_9BACL</name>
<evidence type="ECO:0000259" key="6">
    <source>
        <dbReference type="SMART" id="SM00722"/>
    </source>
</evidence>
<keyword evidence="4" id="KW-1133">Transmembrane helix</keyword>
<dbReference type="NCBIfam" id="TIGR03804">
    <property type="entry name" value="para_beta_helix"/>
    <property type="match status" value="4"/>
</dbReference>
<evidence type="ECO:0000313" key="8">
    <source>
        <dbReference type="Proteomes" id="UP000609346"/>
    </source>
</evidence>
<evidence type="ECO:0000313" key="7">
    <source>
        <dbReference type="EMBL" id="MBD3917182.1"/>
    </source>
</evidence>
<keyword evidence="8" id="KW-1185">Reference proteome</keyword>
<dbReference type="SMART" id="SM00710">
    <property type="entry name" value="PbH1"/>
    <property type="match status" value="8"/>
</dbReference>
<gene>
    <name evidence="7" type="ORF">H8B09_00330</name>
</gene>
<dbReference type="InterPro" id="IPR051550">
    <property type="entry name" value="SCF-Subunits/Alg-Epimerases"/>
</dbReference>
<keyword evidence="5" id="KW-0732">Signal</keyword>
<keyword evidence="4" id="KW-0472">Membrane</keyword>
<feature type="transmembrane region" description="Helical" evidence="4">
    <location>
        <begin position="418"/>
        <end position="438"/>
    </location>
</feature>
<protein>
    <submittedName>
        <fullName evidence="7">Right-handed parallel beta-helix repeat-containing protein</fullName>
    </submittedName>
</protein>
<dbReference type="Gene3D" id="2.160.20.10">
    <property type="entry name" value="Single-stranded right-handed beta-helix, Pectin lyase-like"/>
    <property type="match status" value="1"/>
</dbReference>
<dbReference type="PANTHER" id="PTHR22990:SF15">
    <property type="entry name" value="F-BOX ONLY PROTEIN 10"/>
    <property type="match status" value="1"/>
</dbReference>
<dbReference type="InterPro" id="IPR006633">
    <property type="entry name" value="Carb-bd_sugar_hydrolysis-dom"/>
</dbReference>
<keyword evidence="4" id="KW-0812">Transmembrane</keyword>
<dbReference type="InterPro" id="IPR012334">
    <property type="entry name" value="Pectin_lyas_fold"/>
</dbReference>
<evidence type="ECO:0000256" key="1">
    <source>
        <dbReference type="ARBA" id="ARBA00004906"/>
    </source>
</evidence>
<feature type="signal peptide" evidence="5">
    <location>
        <begin position="1"/>
        <end position="28"/>
    </location>
</feature>
<evidence type="ECO:0000256" key="2">
    <source>
        <dbReference type="ARBA" id="ARBA00022737"/>
    </source>
</evidence>
<comment type="pathway">
    <text evidence="1">Protein modification; protein ubiquitination.</text>
</comment>
<dbReference type="InterPro" id="IPR006626">
    <property type="entry name" value="PbH1"/>
</dbReference>
<reference evidence="7 8" key="1">
    <citation type="submission" date="2020-09" db="EMBL/GenBank/DDBJ databases">
        <title>Paenibacillus sp. strain PR3 16S rRNA gene Genome sequencing and assembly.</title>
        <authorList>
            <person name="Kim J."/>
        </authorList>
    </citation>
    <scope>NUCLEOTIDE SEQUENCE [LARGE SCALE GENOMIC DNA]</scope>
    <source>
        <strain evidence="7 8">PR3</strain>
    </source>
</reference>
<dbReference type="SUPFAM" id="SSF51126">
    <property type="entry name" value="Pectin lyase-like"/>
    <property type="match status" value="1"/>
</dbReference>
<proteinExistence type="predicted"/>
<dbReference type="Proteomes" id="UP000609346">
    <property type="component" value="Unassembled WGS sequence"/>
</dbReference>
<keyword evidence="2" id="KW-0677">Repeat</keyword>
<dbReference type="Pfam" id="PF05048">
    <property type="entry name" value="NosD"/>
    <property type="match status" value="1"/>
</dbReference>